<dbReference type="PANTHER" id="PTHR30137">
    <property type="entry name" value="LUCIFERASE-LIKE MONOOXYGENASE"/>
    <property type="match status" value="1"/>
</dbReference>
<organism evidence="3 4">
    <name type="scientific">Brevibacterium salitolerans</name>
    <dbReference type="NCBI Taxonomy" id="1403566"/>
    <lineage>
        <taxon>Bacteria</taxon>
        <taxon>Bacillati</taxon>
        <taxon>Actinomycetota</taxon>
        <taxon>Actinomycetes</taxon>
        <taxon>Micrococcales</taxon>
        <taxon>Brevibacteriaceae</taxon>
        <taxon>Brevibacterium</taxon>
    </lineage>
</organism>
<name>A0ABN2WZG2_9MICO</name>
<dbReference type="InterPro" id="IPR011251">
    <property type="entry name" value="Luciferase-like_dom"/>
</dbReference>
<evidence type="ECO:0000313" key="4">
    <source>
        <dbReference type="Proteomes" id="UP001500984"/>
    </source>
</evidence>
<reference evidence="3 4" key="1">
    <citation type="journal article" date="2019" name="Int. J. Syst. Evol. Microbiol.">
        <title>The Global Catalogue of Microorganisms (GCM) 10K type strain sequencing project: providing services to taxonomists for standard genome sequencing and annotation.</title>
        <authorList>
            <consortium name="The Broad Institute Genomics Platform"/>
            <consortium name="The Broad Institute Genome Sequencing Center for Infectious Disease"/>
            <person name="Wu L."/>
            <person name="Ma J."/>
        </authorList>
    </citation>
    <scope>NUCLEOTIDE SEQUENCE [LARGE SCALE GENOMIC DNA]</scope>
    <source>
        <strain evidence="3 4">JCM 15900</strain>
    </source>
</reference>
<evidence type="ECO:0000313" key="3">
    <source>
        <dbReference type="EMBL" id="GAA2101698.1"/>
    </source>
</evidence>
<dbReference type="Proteomes" id="UP001500984">
    <property type="component" value="Unassembled WGS sequence"/>
</dbReference>
<proteinExistence type="predicted"/>
<sequence length="328" mass="35045">MRLSLLDRSRTRAGHPDGQALHDTLARARRAEELGLHRFWVAEHHAVPGIASGAPAVLLAALGQATQRIRLGSGGVMLPQHQPLVVAEQFRMLEALHPGRIDLGAGRSLGFTAPVRRALRREAASAADFEADLAELGGYLTDAGALTARPVTGPIPLHVLATGAGMGIAARLGLPVVVGGPMVLSDDMPEALAVYRREFRADSSPFSDSAPRVIVSLEVFVAETADRAEELALPEAWAMARSRELGAFPPLEPASAIRARTWQDRTRRRVEEQRALAVSGTRATVATRLRDLAAAAQADEIMATTSTYDREDLAELDEAFAGLAEELG</sequence>
<dbReference type="PANTHER" id="PTHR30137:SF6">
    <property type="entry name" value="LUCIFERASE-LIKE MONOOXYGENASE"/>
    <property type="match status" value="1"/>
</dbReference>
<evidence type="ECO:0000256" key="1">
    <source>
        <dbReference type="ARBA" id="ARBA00007789"/>
    </source>
</evidence>
<gene>
    <name evidence="3" type="ORF">GCM10009823_24620</name>
</gene>
<comment type="caution">
    <text evidence="3">The sequence shown here is derived from an EMBL/GenBank/DDBJ whole genome shotgun (WGS) entry which is preliminary data.</text>
</comment>
<dbReference type="Pfam" id="PF00296">
    <property type="entry name" value="Bac_luciferase"/>
    <property type="match status" value="1"/>
</dbReference>
<dbReference type="InterPro" id="IPR036661">
    <property type="entry name" value="Luciferase-like_sf"/>
</dbReference>
<dbReference type="Gene3D" id="3.20.20.30">
    <property type="entry name" value="Luciferase-like domain"/>
    <property type="match status" value="1"/>
</dbReference>
<dbReference type="EMBL" id="BAAAPZ010000011">
    <property type="protein sequence ID" value="GAA2101698.1"/>
    <property type="molecule type" value="Genomic_DNA"/>
</dbReference>
<evidence type="ECO:0000259" key="2">
    <source>
        <dbReference type="Pfam" id="PF00296"/>
    </source>
</evidence>
<comment type="similarity">
    <text evidence="1">To bacterial alkanal monooxygenase alpha and beta chains.</text>
</comment>
<dbReference type="InterPro" id="IPR050766">
    <property type="entry name" value="Bact_Lucif_Oxidored"/>
</dbReference>
<dbReference type="CDD" id="cd00347">
    <property type="entry name" value="Flavin_utilizing_monoxygenases"/>
    <property type="match status" value="1"/>
</dbReference>
<dbReference type="InterPro" id="IPR019949">
    <property type="entry name" value="CmoO-like"/>
</dbReference>
<keyword evidence="4" id="KW-1185">Reference proteome</keyword>
<dbReference type="NCBIfam" id="TIGR03558">
    <property type="entry name" value="oxido_grp_1"/>
    <property type="match status" value="1"/>
</dbReference>
<feature type="domain" description="Luciferase-like" evidence="2">
    <location>
        <begin position="1"/>
        <end position="295"/>
    </location>
</feature>
<dbReference type="SUPFAM" id="SSF51679">
    <property type="entry name" value="Bacterial luciferase-like"/>
    <property type="match status" value="1"/>
</dbReference>
<dbReference type="RefSeq" id="WP_344337546.1">
    <property type="nucleotide sequence ID" value="NZ_BAAAPZ010000011.1"/>
</dbReference>
<protein>
    <submittedName>
        <fullName evidence="3">MsnO8 family LLM class oxidoreductase</fullName>
    </submittedName>
</protein>
<accession>A0ABN2WZG2</accession>